<gene>
    <name evidence="7" type="ORF">DFL_007343</name>
</gene>
<keyword evidence="5" id="KW-0206">Cytoskeleton</keyword>
<dbReference type="AlphaFoldDB" id="A0A436ZW79"/>
<evidence type="ECO:0000256" key="3">
    <source>
        <dbReference type="ARBA" id="ARBA00016573"/>
    </source>
</evidence>
<dbReference type="Gene3D" id="2.160.10.10">
    <property type="entry name" value="Hexapeptide repeat proteins"/>
    <property type="match status" value="1"/>
</dbReference>
<keyword evidence="8" id="KW-1185">Reference proteome</keyword>
<comment type="caution">
    <text evidence="7">The sequence shown here is derived from an EMBL/GenBank/DDBJ whole genome shotgun (WGS) entry which is preliminary data.</text>
</comment>
<dbReference type="PANTHER" id="PTHR13072:SF0">
    <property type="entry name" value="DYNACTIN SUBUNIT 6"/>
    <property type="match status" value="1"/>
</dbReference>
<dbReference type="SUPFAM" id="SSF51161">
    <property type="entry name" value="Trimeric LpxA-like enzymes"/>
    <property type="match status" value="1"/>
</dbReference>
<comment type="subcellular location">
    <subcellularLocation>
        <location evidence="1">Cytoplasm</location>
        <location evidence="1">Cytoskeleton</location>
    </subcellularLocation>
</comment>
<dbReference type="Proteomes" id="UP000283090">
    <property type="component" value="Unassembled WGS sequence"/>
</dbReference>
<reference evidence="7 8" key="1">
    <citation type="submission" date="2019-01" db="EMBL/GenBank/DDBJ databases">
        <title>Intercellular communication is required for trap formation in the nematode-trapping fungus Duddingtonia flagrans.</title>
        <authorList>
            <person name="Youssar L."/>
            <person name="Wernet V."/>
            <person name="Hensel N."/>
            <person name="Hildebrandt H.-G."/>
            <person name="Fischer R."/>
        </authorList>
    </citation>
    <scope>NUCLEOTIDE SEQUENCE [LARGE SCALE GENOMIC DNA]</scope>
    <source>
        <strain evidence="7 8">CBS H-5679</strain>
    </source>
</reference>
<comment type="function">
    <text evidence="6">Part of the dynactin complex that activates the molecular motor dynein for ultra-processive transport along microtubules.</text>
</comment>
<dbReference type="STRING" id="97331.A0A436ZW79"/>
<evidence type="ECO:0000256" key="6">
    <source>
        <dbReference type="ARBA" id="ARBA00034687"/>
    </source>
</evidence>
<dbReference type="InterPro" id="IPR027777">
    <property type="entry name" value="DCTN6"/>
</dbReference>
<sequence length="184" mass="19434">MGPKRSGASSASSAPLPPLKIDPTTVLSDAISFSGTYPITIGANTVLHPRCKLNSTEGPIVIGSNCIISERTQLIAPDIDGLVLGDYVHVEVNCHIQAARIGDATSIEVGTKLGKGSCIGDNCTLSPLSTILDVGVLPAFTVVYGENQRRMDTSATAVARNETMLAHIDCLKKLLLNKSEKYTR</sequence>
<evidence type="ECO:0000256" key="4">
    <source>
        <dbReference type="ARBA" id="ARBA00022490"/>
    </source>
</evidence>
<organism evidence="7 8">
    <name type="scientific">Arthrobotrys flagrans</name>
    <name type="common">Nematode-trapping fungus</name>
    <name type="synonym">Trichothecium flagrans</name>
    <dbReference type="NCBI Taxonomy" id="97331"/>
    <lineage>
        <taxon>Eukaryota</taxon>
        <taxon>Fungi</taxon>
        <taxon>Dikarya</taxon>
        <taxon>Ascomycota</taxon>
        <taxon>Pezizomycotina</taxon>
        <taxon>Orbiliomycetes</taxon>
        <taxon>Orbiliales</taxon>
        <taxon>Orbiliaceae</taxon>
        <taxon>Arthrobotrys</taxon>
    </lineage>
</organism>
<comment type="similarity">
    <text evidence="2">Belongs to the dynactin subunits 5/6 family. Dynactin subunit 6 subfamily.</text>
</comment>
<dbReference type="GO" id="GO:0007052">
    <property type="term" value="P:mitotic spindle organization"/>
    <property type="evidence" value="ECO:0007669"/>
    <property type="project" value="TreeGrafter"/>
</dbReference>
<evidence type="ECO:0000256" key="5">
    <source>
        <dbReference type="ARBA" id="ARBA00023212"/>
    </source>
</evidence>
<dbReference type="OrthoDB" id="2355at2759"/>
<dbReference type="PANTHER" id="PTHR13072">
    <property type="entry name" value="DYNACTIN 6"/>
    <property type="match status" value="1"/>
</dbReference>
<evidence type="ECO:0000313" key="7">
    <source>
        <dbReference type="EMBL" id="RVD82933.1"/>
    </source>
</evidence>
<evidence type="ECO:0000256" key="1">
    <source>
        <dbReference type="ARBA" id="ARBA00004245"/>
    </source>
</evidence>
<name>A0A436ZW79_ARTFL</name>
<dbReference type="EMBL" id="SAEB01000009">
    <property type="protein sequence ID" value="RVD82933.1"/>
    <property type="molecule type" value="Genomic_DNA"/>
</dbReference>
<dbReference type="GO" id="GO:0005869">
    <property type="term" value="C:dynactin complex"/>
    <property type="evidence" value="ECO:0007669"/>
    <property type="project" value="InterPro"/>
</dbReference>
<keyword evidence="4" id="KW-0963">Cytoplasm</keyword>
<dbReference type="VEuPathDB" id="FungiDB:DFL_007343"/>
<protein>
    <recommendedName>
        <fullName evidence="3">Dynactin subunit 6</fullName>
    </recommendedName>
</protein>
<dbReference type="GeneID" id="93589654"/>
<proteinExistence type="inferred from homology"/>
<evidence type="ECO:0000313" key="8">
    <source>
        <dbReference type="Proteomes" id="UP000283090"/>
    </source>
</evidence>
<evidence type="ECO:0000256" key="2">
    <source>
        <dbReference type="ARBA" id="ARBA00007719"/>
    </source>
</evidence>
<dbReference type="GO" id="GO:0070840">
    <property type="term" value="F:dynein complex binding"/>
    <property type="evidence" value="ECO:0007669"/>
    <property type="project" value="TreeGrafter"/>
</dbReference>
<dbReference type="RefSeq" id="XP_067488477.1">
    <property type="nucleotide sequence ID" value="XM_067636909.1"/>
</dbReference>
<accession>A0A436ZW79</accession>
<dbReference type="InterPro" id="IPR011004">
    <property type="entry name" value="Trimer_LpxA-like_sf"/>
</dbReference>